<dbReference type="AlphaFoldDB" id="A0A1I1LHF1"/>
<evidence type="ECO:0000259" key="1">
    <source>
        <dbReference type="Pfam" id="PF14279"/>
    </source>
</evidence>
<dbReference type="OrthoDB" id="5184303at2"/>
<dbReference type="EMBL" id="FOMH01000002">
    <property type="protein sequence ID" value="SFC72431.1"/>
    <property type="molecule type" value="Genomic_DNA"/>
</dbReference>
<dbReference type="Pfam" id="PF14279">
    <property type="entry name" value="HNH_5"/>
    <property type="match status" value="1"/>
</dbReference>
<gene>
    <name evidence="2" type="ORF">SAMN05216297_10221</name>
</gene>
<dbReference type="GO" id="GO:0004519">
    <property type="term" value="F:endonuclease activity"/>
    <property type="evidence" value="ECO:0007669"/>
    <property type="project" value="UniProtKB-KW"/>
</dbReference>
<accession>A0A1I1LHF1</accession>
<keyword evidence="2" id="KW-0378">Hydrolase</keyword>
<name>A0A1I1LHF1_9FLAO</name>
<organism evidence="2 3">
    <name type="scientific">Flavobacterium phragmitis</name>
    <dbReference type="NCBI Taxonomy" id="739143"/>
    <lineage>
        <taxon>Bacteria</taxon>
        <taxon>Pseudomonadati</taxon>
        <taxon>Bacteroidota</taxon>
        <taxon>Flavobacteriia</taxon>
        <taxon>Flavobacteriales</taxon>
        <taxon>Flavobacteriaceae</taxon>
        <taxon>Flavobacterium</taxon>
    </lineage>
</organism>
<reference evidence="3" key="1">
    <citation type="submission" date="2016-10" db="EMBL/GenBank/DDBJ databases">
        <authorList>
            <person name="Varghese N."/>
            <person name="Submissions S."/>
        </authorList>
    </citation>
    <scope>NUCLEOTIDE SEQUENCE [LARGE SCALE GENOMIC DNA]</scope>
    <source>
        <strain evidence="3">CGMCC 1.10370</strain>
    </source>
</reference>
<evidence type="ECO:0000313" key="3">
    <source>
        <dbReference type="Proteomes" id="UP000199672"/>
    </source>
</evidence>
<keyword evidence="2" id="KW-0255">Endonuclease</keyword>
<keyword evidence="3" id="KW-1185">Reference proteome</keyword>
<protein>
    <submittedName>
        <fullName evidence="2">HNH endonuclease</fullName>
    </submittedName>
</protein>
<dbReference type="RefSeq" id="WP_091490734.1">
    <property type="nucleotide sequence ID" value="NZ_FOMH01000002.1"/>
</dbReference>
<dbReference type="InterPro" id="IPR029471">
    <property type="entry name" value="HNH_5"/>
</dbReference>
<keyword evidence="2" id="KW-0540">Nuclease</keyword>
<dbReference type="Proteomes" id="UP000199672">
    <property type="component" value="Unassembled WGS sequence"/>
</dbReference>
<feature type="domain" description="HNH endonuclease 5" evidence="1">
    <location>
        <begin position="5"/>
        <end position="51"/>
    </location>
</feature>
<dbReference type="STRING" id="739143.SAMN05216297_10221"/>
<evidence type="ECO:0000313" key="2">
    <source>
        <dbReference type="EMBL" id="SFC72431.1"/>
    </source>
</evidence>
<sequence length="256" mass="30575">MEKTCLWCKLNDNETTFNKKAHTIPKSLGGQNYNQTVCDNCNHFFGNATPENRYSIETALKETFCITRQRFLSGLTQKRKVGKFKSIFFDVKERNGKLRLVLNKSFLFKTDFQQQLCRNFKRGLVKMWFEEFDRQSKTNVGHDDKYDIIRDFSRYDAGDLPVIYFERRYGLFLFTKREAETPTLIFNRMLYLHEDEKFTEIEFLGHVFGFPTAEFTNEEFKLYLKNSMDKKRDFFLNAVLLDKLMDIDFTLKLLDK</sequence>
<proteinExistence type="predicted"/>